<comment type="caution">
    <text evidence="2">The sequence shown here is derived from an EMBL/GenBank/DDBJ whole genome shotgun (WGS) entry which is preliminary data.</text>
</comment>
<name>A0A4Q7IXL5_9PSEU</name>
<dbReference type="PANTHER" id="PTHR12110:SF41">
    <property type="entry name" value="INOSOSE DEHYDRATASE"/>
    <property type="match status" value="1"/>
</dbReference>
<dbReference type="SUPFAM" id="SSF51658">
    <property type="entry name" value="Xylose isomerase-like"/>
    <property type="match status" value="1"/>
</dbReference>
<dbReference type="Proteomes" id="UP000292003">
    <property type="component" value="Unassembled WGS sequence"/>
</dbReference>
<evidence type="ECO:0000259" key="1">
    <source>
        <dbReference type="Pfam" id="PF01261"/>
    </source>
</evidence>
<reference evidence="2 3" key="1">
    <citation type="submission" date="2019-02" db="EMBL/GenBank/DDBJ databases">
        <title>Draft genome sequence of Amycolatopsis sp. 8-3EHSu isolated from roots of Suaeda maritima.</title>
        <authorList>
            <person name="Duangmal K."/>
            <person name="Chantavorakit T."/>
        </authorList>
    </citation>
    <scope>NUCLEOTIDE SEQUENCE [LARGE SCALE GENOMIC DNA]</scope>
    <source>
        <strain evidence="2 3">8-3EHSu</strain>
    </source>
</reference>
<organism evidence="2 3">
    <name type="scientific">Amycolatopsis suaedae</name>
    <dbReference type="NCBI Taxonomy" id="2510978"/>
    <lineage>
        <taxon>Bacteria</taxon>
        <taxon>Bacillati</taxon>
        <taxon>Actinomycetota</taxon>
        <taxon>Actinomycetes</taxon>
        <taxon>Pseudonocardiales</taxon>
        <taxon>Pseudonocardiaceae</taxon>
        <taxon>Amycolatopsis</taxon>
    </lineage>
</organism>
<dbReference type="GO" id="GO:0016853">
    <property type="term" value="F:isomerase activity"/>
    <property type="evidence" value="ECO:0007669"/>
    <property type="project" value="UniProtKB-KW"/>
</dbReference>
<dbReference type="InterPro" id="IPR013022">
    <property type="entry name" value="Xyl_isomerase-like_TIM-brl"/>
</dbReference>
<dbReference type="InterPro" id="IPR019546">
    <property type="entry name" value="TAT_signal_bac_arc"/>
</dbReference>
<dbReference type="InterPro" id="IPR006311">
    <property type="entry name" value="TAT_signal"/>
</dbReference>
<evidence type="ECO:0000313" key="3">
    <source>
        <dbReference type="Proteomes" id="UP000292003"/>
    </source>
</evidence>
<dbReference type="Gene3D" id="3.20.20.150">
    <property type="entry name" value="Divalent-metal-dependent TIM barrel enzymes"/>
    <property type="match status" value="1"/>
</dbReference>
<dbReference type="InterPro" id="IPR036237">
    <property type="entry name" value="Xyl_isomerase-like_sf"/>
</dbReference>
<sequence>MDETRRGFLRLAATAGVAAGVATVLPGTASAEPLTSVPKGHIGIQLYTVRSLMTGDPQGTLNALGRIGYATVGVSGLYGHTPRAFRAMLDNAGLRAVLTHTSWDAMRADVDKEIETARVLGVRYLVVPSLPGSLRTVAGYTQVAAAFSRWGIAARSAGLKFLFHNHGVDFMTVDGKVLYDILVEQTDARFVNFELDLYWIIQGGYDPVSYFERYPGRFPVYHVKDMAPNGSFEDVGYGTIDFPRIFRRYRESGILEYVVEHDQPKDPLASAARSYGYLSTVRF</sequence>
<keyword evidence="3" id="KW-1185">Reference proteome</keyword>
<dbReference type="EMBL" id="SFCC01000022">
    <property type="protein sequence ID" value="RZQ59691.1"/>
    <property type="molecule type" value="Genomic_DNA"/>
</dbReference>
<dbReference type="OrthoDB" id="9798407at2"/>
<keyword evidence="2" id="KW-0413">Isomerase</keyword>
<gene>
    <name evidence="2" type="ORF">EWH70_33250</name>
</gene>
<dbReference type="Pfam" id="PF01261">
    <property type="entry name" value="AP_endonuc_2"/>
    <property type="match status" value="1"/>
</dbReference>
<evidence type="ECO:0000313" key="2">
    <source>
        <dbReference type="EMBL" id="RZQ59691.1"/>
    </source>
</evidence>
<dbReference type="PANTHER" id="PTHR12110">
    <property type="entry name" value="HYDROXYPYRUVATE ISOMERASE"/>
    <property type="match status" value="1"/>
</dbReference>
<proteinExistence type="predicted"/>
<accession>A0A4Q7IXL5</accession>
<dbReference type="InterPro" id="IPR050312">
    <property type="entry name" value="IolE/XylAMocC-like"/>
</dbReference>
<protein>
    <submittedName>
        <fullName evidence="2">Sugar phosphate isomerase/epimerase</fullName>
    </submittedName>
</protein>
<dbReference type="RefSeq" id="WP_130479548.1">
    <property type="nucleotide sequence ID" value="NZ_SFCC01000022.1"/>
</dbReference>
<dbReference type="AlphaFoldDB" id="A0A4Q7IXL5"/>
<dbReference type="PROSITE" id="PS51318">
    <property type="entry name" value="TAT"/>
    <property type="match status" value="1"/>
</dbReference>
<feature type="domain" description="Xylose isomerase-like TIM barrel" evidence="1">
    <location>
        <begin position="68"/>
        <end position="266"/>
    </location>
</feature>
<dbReference type="NCBIfam" id="TIGR01409">
    <property type="entry name" value="TAT_signal_seq"/>
    <property type="match status" value="1"/>
</dbReference>